<sequence length="376" mass="44106">MMKKRKVVHITTVHHPLDPRIYYKQCQSLQKAGYDVTLIAPNGEEVIGASDIRIQSLQKRSRRLKRMLLSTFEAYRKAKKLQADVYTIHDPELIPVAWLLKKKSNVVIYDIHEDYETSILQKDYLPKPVQKVFAKAYRLMESFFLRKLELCLAEKYYQEKYERGICLLNYPILDQGAIQAERKTNEASDELIYTGNLSETRGALTQARIPLFHPDVTIRFYGKCAKGLAEQMYVEAKGKQEHIIIEGIERYVPKDEIDQAYLEKQWLAGIALFPYDPHYMRKELTKFFEYMSHGLPILCSDFPVWKAFVDKHQCGIAVDPHDQKAVYDAIEYLRTNREEARKMGENGRQAVVNELNWEKEEERLVAWYHKLIPSHQ</sequence>
<dbReference type="Proteomes" id="UP000018895">
    <property type="component" value="Unassembled WGS sequence"/>
</dbReference>
<dbReference type="EMBL" id="BAUU01000019">
    <property type="protein sequence ID" value="GAE31447.1"/>
    <property type="molecule type" value="Genomic_DNA"/>
</dbReference>
<evidence type="ECO:0000313" key="5">
    <source>
        <dbReference type="EMBL" id="GAE31447.1"/>
    </source>
</evidence>
<name>W4QHT9_9BACI</name>
<dbReference type="Gene3D" id="3.40.50.2000">
    <property type="entry name" value="Glycogen Phosphorylase B"/>
    <property type="match status" value="2"/>
</dbReference>
<dbReference type="STRING" id="1236971.JCM9152_2917"/>
<dbReference type="GO" id="GO:0016757">
    <property type="term" value="F:glycosyltransferase activity"/>
    <property type="evidence" value="ECO:0007669"/>
    <property type="project" value="UniProtKB-KW"/>
</dbReference>
<protein>
    <submittedName>
        <fullName evidence="5">Glycosyltransferase</fullName>
    </submittedName>
</protein>
<keyword evidence="2 5" id="KW-0808">Transferase</keyword>
<comment type="caution">
    <text evidence="5">The sequence shown here is derived from an EMBL/GenBank/DDBJ whole genome shotgun (WGS) entry which is preliminary data.</text>
</comment>
<reference evidence="5" key="1">
    <citation type="journal article" date="2014" name="Genome Announc.">
        <title>Draft Genome Sequences of Three Alkaliphilic Bacillus Strains, Bacillus wakoensis JCM 9140T, Bacillus akibai JCM 9157T, and Bacillus hemicellulosilyticus JCM 9152T.</title>
        <authorList>
            <person name="Yuki M."/>
            <person name="Oshima K."/>
            <person name="Suda W."/>
            <person name="Oshida Y."/>
            <person name="Kitamura K."/>
            <person name="Iida T."/>
            <person name="Hattori M."/>
            <person name="Ohkuma M."/>
        </authorList>
    </citation>
    <scope>NUCLEOTIDE SEQUENCE [LARGE SCALE GENOMIC DNA]</scope>
    <source>
        <strain evidence="5">JCM 9152</strain>
    </source>
</reference>
<proteinExistence type="predicted"/>
<evidence type="ECO:0000313" key="6">
    <source>
        <dbReference type="Proteomes" id="UP000018895"/>
    </source>
</evidence>
<organism evidence="5 6">
    <name type="scientific">Halalkalibacter hemicellulosilyticusJCM 9152</name>
    <dbReference type="NCBI Taxonomy" id="1236971"/>
    <lineage>
        <taxon>Bacteria</taxon>
        <taxon>Bacillati</taxon>
        <taxon>Bacillota</taxon>
        <taxon>Bacilli</taxon>
        <taxon>Bacillales</taxon>
        <taxon>Bacillaceae</taxon>
        <taxon>Halalkalibacter</taxon>
    </lineage>
</organism>
<dbReference type="InterPro" id="IPR028098">
    <property type="entry name" value="Glyco_trans_4-like_N"/>
</dbReference>
<evidence type="ECO:0000256" key="2">
    <source>
        <dbReference type="ARBA" id="ARBA00022679"/>
    </source>
</evidence>
<evidence type="ECO:0000259" key="4">
    <source>
        <dbReference type="Pfam" id="PF13439"/>
    </source>
</evidence>
<feature type="domain" description="Glycosyl transferase family 1" evidence="3">
    <location>
        <begin position="288"/>
        <end position="349"/>
    </location>
</feature>
<feature type="domain" description="Glycosyltransferase subfamily 4-like N-terminal" evidence="4">
    <location>
        <begin position="25"/>
        <end position="151"/>
    </location>
</feature>
<accession>W4QHT9</accession>
<dbReference type="SUPFAM" id="SSF53756">
    <property type="entry name" value="UDP-Glycosyltransferase/glycogen phosphorylase"/>
    <property type="match status" value="1"/>
</dbReference>
<keyword evidence="1" id="KW-0328">Glycosyltransferase</keyword>
<dbReference type="Pfam" id="PF13439">
    <property type="entry name" value="Glyco_transf_4"/>
    <property type="match status" value="1"/>
</dbReference>
<dbReference type="OrthoDB" id="9813214at2"/>
<evidence type="ECO:0000256" key="1">
    <source>
        <dbReference type="ARBA" id="ARBA00022676"/>
    </source>
</evidence>
<evidence type="ECO:0000259" key="3">
    <source>
        <dbReference type="Pfam" id="PF00534"/>
    </source>
</evidence>
<dbReference type="AlphaFoldDB" id="W4QHT9"/>
<dbReference type="InterPro" id="IPR001296">
    <property type="entry name" value="Glyco_trans_1"/>
</dbReference>
<dbReference type="PANTHER" id="PTHR12526:SF629">
    <property type="entry name" value="TEICHURONIC ACID BIOSYNTHESIS GLYCOSYLTRANSFERASE TUAH-RELATED"/>
    <property type="match status" value="1"/>
</dbReference>
<gene>
    <name evidence="5" type="ORF">JCM9152_2917</name>
</gene>
<keyword evidence="6" id="KW-1185">Reference proteome</keyword>
<dbReference type="Pfam" id="PF00534">
    <property type="entry name" value="Glycos_transf_1"/>
    <property type="match status" value="1"/>
</dbReference>
<dbReference type="PANTHER" id="PTHR12526">
    <property type="entry name" value="GLYCOSYLTRANSFERASE"/>
    <property type="match status" value="1"/>
</dbReference>